<sequence length="96" mass="11119">MPRKDCDHSGYRKSLHLDCLSEIKLSLRHLEPAKHFEFDQQSLSSSPPFPFFPCSNGMSGSHSNKLGRKSRLRHSEAKLMRKHPIPQKGRVYFKLN</sequence>
<gene>
    <name evidence="1" type="ORF">AVEN_6762_1</name>
</gene>
<accession>A0A4Y2GQ88</accession>
<comment type="caution">
    <text evidence="1">The sequence shown here is derived from an EMBL/GenBank/DDBJ whole genome shotgun (WGS) entry which is preliminary data.</text>
</comment>
<keyword evidence="2" id="KW-1185">Reference proteome</keyword>
<dbReference type="EMBL" id="BGPR01001529">
    <property type="protein sequence ID" value="GBM56112.1"/>
    <property type="molecule type" value="Genomic_DNA"/>
</dbReference>
<evidence type="ECO:0000313" key="2">
    <source>
        <dbReference type="Proteomes" id="UP000499080"/>
    </source>
</evidence>
<reference evidence="1 2" key="1">
    <citation type="journal article" date="2019" name="Sci. Rep.">
        <title>Orb-weaving spider Araneus ventricosus genome elucidates the spidroin gene catalogue.</title>
        <authorList>
            <person name="Kono N."/>
            <person name="Nakamura H."/>
            <person name="Ohtoshi R."/>
            <person name="Moran D.A.P."/>
            <person name="Shinohara A."/>
            <person name="Yoshida Y."/>
            <person name="Fujiwara M."/>
            <person name="Mori M."/>
            <person name="Tomita M."/>
            <person name="Arakawa K."/>
        </authorList>
    </citation>
    <scope>NUCLEOTIDE SEQUENCE [LARGE SCALE GENOMIC DNA]</scope>
</reference>
<protein>
    <submittedName>
        <fullName evidence="1">Uncharacterized protein</fullName>
    </submittedName>
</protein>
<dbReference type="Proteomes" id="UP000499080">
    <property type="component" value="Unassembled WGS sequence"/>
</dbReference>
<organism evidence="1 2">
    <name type="scientific">Araneus ventricosus</name>
    <name type="common">Orbweaver spider</name>
    <name type="synonym">Epeira ventricosa</name>
    <dbReference type="NCBI Taxonomy" id="182803"/>
    <lineage>
        <taxon>Eukaryota</taxon>
        <taxon>Metazoa</taxon>
        <taxon>Ecdysozoa</taxon>
        <taxon>Arthropoda</taxon>
        <taxon>Chelicerata</taxon>
        <taxon>Arachnida</taxon>
        <taxon>Araneae</taxon>
        <taxon>Araneomorphae</taxon>
        <taxon>Entelegynae</taxon>
        <taxon>Araneoidea</taxon>
        <taxon>Araneidae</taxon>
        <taxon>Araneus</taxon>
    </lineage>
</organism>
<name>A0A4Y2GQ88_ARAVE</name>
<dbReference type="AlphaFoldDB" id="A0A4Y2GQ88"/>
<evidence type="ECO:0000313" key="1">
    <source>
        <dbReference type="EMBL" id="GBM56112.1"/>
    </source>
</evidence>
<proteinExistence type="predicted"/>